<keyword evidence="1" id="KW-0328">Glycosyltransferase</keyword>
<dbReference type="Proteomes" id="UP000031532">
    <property type="component" value="Unassembled WGS sequence"/>
</dbReference>
<dbReference type="NCBIfam" id="TIGR00696">
    <property type="entry name" value="wecG_tagA_cpsF"/>
    <property type="match status" value="1"/>
</dbReference>
<sequence>MKNLLAESKIIQSLRMLGITVNALSIPQLNALITEAINLNKHWIIANHNLHSIYLYHHDPKMRAFYDKADYTHVDSMALVLLGRFLGLPLKREHRVTYADWIEPLIAEAAYQGWRVFYLGSKPGVAEQGAKNLKDRFPNLEIATADGYFDPTMESSENCDRLAIINAYQPHILMVGMSMPRQEHWILDNLEHLCANVILPSGAAIDYVAGTVPTPPRWSGKWGLEWLFRLIAEPRRLWRRYLVEPWLLLKLLLSEGWIRFKGG</sequence>
<reference evidence="3 4" key="1">
    <citation type="journal article" date="2015" name="Genome Announc.">
        <title>Draft Genome Sequence of the Terrestrial Cyanobacterium Scytonema millei VB511283, Isolated from Eastern India.</title>
        <authorList>
            <person name="Sen D."/>
            <person name="Chandrababunaidu M.M."/>
            <person name="Singh D."/>
            <person name="Sanghi N."/>
            <person name="Ghorai A."/>
            <person name="Mishra G.P."/>
            <person name="Madduluri M."/>
            <person name="Adhikary S.P."/>
            <person name="Tripathy S."/>
        </authorList>
    </citation>
    <scope>NUCLEOTIDE SEQUENCE [LARGE SCALE GENOMIC DNA]</scope>
    <source>
        <strain evidence="3 4">VB511283</strain>
    </source>
</reference>
<organism evidence="3 4">
    <name type="scientific">Scytonema millei VB511283</name>
    <dbReference type="NCBI Taxonomy" id="1245923"/>
    <lineage>
        <taxon>Bacteria</taxon>
        <taxon>Bacillati</taxon>
        <taxon>Cyanobacteriota</taxon>
        <taxon>Cyanophyceae</taxon>
        <taxon>Nostocales</taxon>
        <taxon>Scytonemataceae</taxon>
        <taxon>Scytonema</taxon>
    </lineage>
</organism>
<dbReference type="GO" id="GO:0016758">
    <property type="term" value="F:hexosyltransferase activity"/>
    <property type="evidence" value="ECO:0007669"/>
    <property type="project" value="TreeGrafter"/>
</dbReference>
<dbReference type="PANTHER" id="PTHR34136:SF1">
    <property type="entry name" value="UDP-N-ACETYL-D-MANNOSAMINURONIC ACID TRANSFERASE"/>
    <property type="match status" value="1"/>
</dbReference>
<keyword evidence="2" id="KW-0808">Transferase</keyword>
<accession>A0A9X5EBR4</accession>
<evidence type="ECO:0000313" key="3">
    <source>
        <dbReference type="EMBL" id="NHC37422.1"/>
    </source>
</evidence>
<evidence type="ECO:0000256" key="1">
    <source>
        <dbReference type="ARBA" id="ARBA00022676"/>
    </source>
</evidence>
<protein>
    <submittedName>
        <fullName evidence="3">WecB/TagA/CpsF family glycosyltransferase</fullName>
    </submittedName>
</protein>
<evidence type="ECO:0000256" key="2">
    <source>
        <dbReference type="ARBA" id="ARBA00022679"/>
    </source>
</evidence>
<keyword evidence="4" id="KW-1185">Reference proteome</keyword>
<dbReference type="OrthoDB" id="9771846at2"/>
<comment type="caution">
    <text evidence="3">The sequence shown here is derived from an EMBL/GenBank/DDBJ whole genome shotgun (WGS) entry which is preliminary data.</text>
</comment>
<dbReference type="CDD" id="cd06533">
    <property type="entry name" value="Glyco_transf_WecG_TagA"/>
    <property type="match status" value="1"/>
</dbReference>
<gene>
    <name evidence="3" type="ORF">QH73_0022765</name>
</gene>
<evidence type="ECO:0000313" key="4">
    <source>
        <dbReference type="Proteomes" id="UP000031532"/>
    </source>
</evidence>
<dbReference type="AlphaFoldDB" id="A0A9X5EBR4"/>
<dbReference type="Pfam" id="PF03808">
    <property type="entry name" value="Glyco_tran_WecG"/>
    <property type="match status" value="1"/>
</dbReference>
<dbReference type="PANTHER" id="PTHR34136">
    <property type="match status" value="1"/>
</dbReference>
<proteinExistence type="predicted"/>
<dbReference type="EMBL" id="JTJC03000008">
    <property type="protein sequence ID" value="NHC37422.1"/>
    <property type="molecule type" value="Genomic_DNA"/>
</dbReference>
<dbReference type="InterPro" id="IPR004629">
    <property type="entry name" value="WecG_TagA_CpsF"/>
</dbReference>
<name>A0A9X5EBR4_9CYAN</name>
<dbReference type="RefSeq" id="WP_052289931.1">
    <property type="nucleotide sequence ID" value="NZ_JTJC03000008.1"/>
</dbReference>